<dbReference type="SMART" id="SM00332">
    <property type="entry name" value="PP2Cc"/>
    <property type="match status" value="1"/>
</dbReference>
<protein>
    <submittedName>
        <fullName evidence="3">Protein phosphatase</fullName>
    </submittedName>
</protein>
<evidence type="ECO:0000313" key="3">
    <source>
        <dbReference type="EMBL" id="SNB69673.1"/>
    </source>
</evidence>
<dbReference type="SUPFAM" id="SSF81606">
    <property type="entry name" value="PP2C-like"/>
    <property type="match status" value="1"/>
</dbReference>
<proteinExistence type="predicted"/>
<dbReference type="EMBL" id="FYDG01000003">
    <property type="protein sequence ID" value="SNB69673.1"/>
    <property type="molecule type" value="Genomic_DNA"/>
</dbReference>
<dbReference type="Proteomes" id="UP000198418">
    <property type="component" value="Unassembled WGS sequence"/>
</dbReference>
<name>A0A212RBX0_RHOAC</name>
<dbReference type="RefSeq" id="WP_088520383.1">
    <property type="nucleotide sequence ID" value="NZ_FYDG01000003.1"/>
</dbReference>
<dbReference type="PANTHER" id="PTHR13832:SF827">
    <property type="entry name" value="PROTEIN PHOSPHATASE 1L"/>
    <property type="match status" value="1"/>
</dbReference>
<dbReference type="Gene3D" id="3.60.40.10">
    <property type="entry name" value="PPM-type phosphatase domain"/>
    <property type="match status" value="1"/>
</dbReference>
<reference evidence="4" key="1">
    <citation type="submission" date="2017-06" db="EMBL/GenBank/DDBJ databases">
        <authorList>
            <person name="Varghese N."/>
            <person name="Submissions S."/>
        </authorList>
    </citation>
    <scope>NUCLEOTIDE SEQUENCE [LARGE SCALE GENOMIC DNA]</scope>
    <source>
        <strain evidence="4">DSM 137</strain>
    </source>
</reference>
<dbReference type="InterPro" id="IPR036457">
    <property type="entry name" value="PPM-type-like_dom_sf"/>
</dbReference>
<organism evidence="3 4">
    <name type="scientific">Rhodoblastus acidophilus</name>
    <name type="common">Rhodopseudomonas acidophila</name>
    <dbReference type="NCBI Taxonomy" id="1074"/>
    <lineage>
        <taxon>Bacteria</taxon>
        <taxon>Pseudomonadati</taxon>
        <taxon>Pseudomonadota</taxon>
        <taxon>Alphaproteobacteria</taxon>
        <taxon>Hyphomicrobiales</taxon>
        <taxon>Rhodoblastaceae</taxon>
        <taxon>Rhodoblastus</taxon>
    </lineage>
</organism>
<dbReference type="SMART" id="SM00331">
    <property type="entry name" value="PP2C_SIG"/>
    <property type="match status" value="1"/>
</dbReference>
<evidence type="ECO:0000259" key="2">
    <source>
        <dbReference type="PROSITE" id="PS51746"/>
    </source>
</evidence>
<dbReference type="GO" id="GO:0004722">
    <property type="term" value="F:protein serine/threonine phosphatase activity"/>
    <property type="evidence" value="ECO:0007669"/>
    <property type="project" value="InterPro"/>
</dbReference>
<feature type="region of interest" description="Disordered" evidence="1">
    <location>
        <begin position="286"/>
        <end position="312"/>
    </location>
</feature>
<dbReference type="InterPro" id="IPR001932">
    <property type="entry name" value="PPM-type_phosphatase-like_dom"/>
</dbReference>
<feature type="region of interest" description="Disordered" evidence="1">
    <location>
        <begin position="13"/>
        <end position="35"/>
    </location>
</feature>
<sequence length="312" mass="32982">MKRFAKALLDRLRRPSNVHANGGSSGGPAGPRQNFSVQGAMLSDVGRVRDTNEDSVVYVVPEPGSPQQRKGALAIVADGMGGHAAGEVASAMAVELMRNLVYASEDPPPRALEHAMLAANRAIFEHGRTHPETEGMGTTCTAILIRDDRLYLAHVGDSRAYLLREGRLHQISDDQTLHAKLIRDGLMTEDEALQAPGGNFILQALGAREDICPSIFEQGLRLESGDRLMLCSDGLHGLVAHADLCAAVAGASPEDACRILIDAANAAGGHDNISVGVFHIAAPDKTAENPQAATKPFAAPGSRGEPDRQALE</sequence>
<dbReference type="Pfam" id="PF13672">
    <property type="entry name" value="PP2C_2"/>
    <property type="match status" value="1"/>
</dbReference>
<dbReference type="PROSITE" id="PS51746">
    <property type="entry name" value="PPM_2"/>
    <property type="match status" value="1"/>
</dbReference>
<dbReference type="PANTHER" id="PTHR13832">
    <property type="entry name" value="PROTEIN PHOSPHATASE 2C"/>
    <property type="match status" value="1"/>
</dbReference>
<keyword evidence="4" id="KW-1185">Reference proteome</keyword>
<gene>
    <name evidence="3" type="ORF">SAMN06265338_103269</name>
</gene>
<dbReference type="InterPro" id="IPR015655">
    <property type="entry name" value="PP2C"/>
</dbReference>
<dbReference type="CDD" id="cd00143">
    <property type="entry name" value="PP2Cc"/>
    <property type="match status" value="1"/>
</dbReference>
<evidence type="ECO:0000313" key="4">
    <source>
        <dbReference type="Proteomes" id="UP000198418"/>
    </source>
</evidence>
<dbReference type="AlphaFoldDB" id="A0A212RBX0"/>
<accession>A0A212RBX0</accession>
<dbReference type="OrthoDB" id="9801841at2"/>
<feature type="domain" description="PPM-type phosphatase" evidence="2">
    <location>
        <begin position="38"/>
        <end position="280"/>
    </location>
</feature>
<evidence type="ECO:0000256" key="1">
    <source>
        <dbReference type="SAM" id="MobiDB-lite"/>
    </source>
</evidence>